<dbReference type="GO" id="GO:0003700">
    <property type="term" value="F:DNA-binding transcription factor activity"/>
    <property type="evidence" value="ECO:0007669"/>
    <property type="project" value="InterPro"/>
</dbReference>
<name>A0A268F0L8_9BACL</name>
<dbReference type="SUPFAM" id="SSF46785">
    <property type="entry name" value="Winged helix' DNA-binding domain"/>
    <property type="match status" value="1"/>
</dbReference>
<evidence type="ECO:0000259" key="3">
    <source>
        <dbReference type="PROSITE" id="PS51186"/>
    </source>
</evidence>
<dbReference type="SMART" id="SM00347">
    <property type="entry name" value="HTH_MARR"/>
    <property type="match status" value="1"/>
</dbReference>
<feature type="domain" description="N-acetyltransferase" evidence="3">
    <location>
        <begin position="152"/>
        <end position="306"/>
    </location>
</feature>
<accession>A0A268F0L8</accession>
<dbReference type="InterPro" id="IPR000835">
    <property type="entry name" value="HTH_MarR-typ"/>
</dbReference>
<reference evidence="5 6" key="1">
    <citation type="submission" date="2017-07" db="EMBL/GenBank/DDBJ databases">
        <title>Isolation and whole genome analysis of endospore-forming bacteria from heroin.</title>
        <authorList>
            <person name="Kalinowski J."/>
            <person name="Ahrens B."/>
            <person name="Al-Dilaimi A."/>
            <person name="Winkler A."/>
            <person name="Wibberg D."/>
            <person name="Schleenbecker U."/>
            <person name="Ruckert C."/>
            <person name="Wolfel R."/>
            <person name="Grass G."/>
        </authorList>
    </citation>
    <scope>NUCLEOTIDE SEQUENCE [LARGE SCALE GENOMIC DNA]</scope>
    <source>
        <strain evidence="5 6">7537-G1</strain>
    </source>
</reference>
<dbReference type="Proteomes" id="UP000435177">
    <property type="component" value="Unassembled WGS sequence"/>
</dbReference>
<dbReference type="CDD" id="cd04301">
    <property type="entry name" value="NAT_SF"/>
    <property type="match status" value="1"/>
</dbReference>
<reference evidence="4 7" key="2">
    <citation type="submission" date="2019-11" db="EMBL/GenBank/DDBJ databases">
        <title>Draft genome sequences of five Paenibacillus species of dairy origin.</title>
        <authorList>
            <person name="Olajide A.M."/>
            <person name="Chen S."/>
            <person name="Lapointe G."/>
        </authorList>
    </citation>
    <scope>NUCLEOTIDE SEQUENCE [LARGE SCALE GENOMIC DNA]</scope>
    <source>
        <strain evidence="4 7">3CS1</strain>
    </source>
</reference>
<dbReference type="InterPro" id="IPR036388">
    <property type="entry name" value="WH-like_DNA-bd_sf"/>
</dbReference>
<protein>
    <submittedName>
        <fullName evidence="4">GNAT family N-acetyltransferase</fullName>
    </submittedName>
    <submittedName>
        <fullName evidence="5">MarR family transcriptional regulator</fullName>
    </submittedName>
</protein>
<dbReference type="Pfam" id="PF00583">
    <property type="entry name" value="Acetyltransf_1"/>
    <property type="match status" value="1"/>
</dbReference>
<dbReference type="PANTHER" id="PTHR13947">
    <property type="entry name" value="GNAT FAMILY N-ACETYLTRANSFERASE"/>
    <property type="match status" value="1"/>
</dbReference>
<evidence type="ECO:0000313" key="4">
    <source>
        <dbReference type="EMBL" id="MUG65600.1"/>
    </source>
</evidence>
<dbReference type="RefSeq" id="WP_095263956.1">
    <property type="nucleotide sequence ID" value="NZ_NPBY01000015.1"/>
</dbReference>
<dbReference type="InterPro" id="IPR050769">
    <property type="entry name" value="NAT_camello-type"/>
</dbReference>
<evidence type="ECO:0000313" key="5">
    <source>
        <dbReference type="EMBL" id="PAD78874.1"/>
    </source>
</evidence>
<feature type="domain" description="HTH marR-type" evidence="2">
    <location>
        <begin position="1"/>
        <end position="136"/>
    </location>
</feature>
<dbReference type="Proteomes" id="UP000215596">
    <property type="component" value="Unassembled WGS sequence"/>
</dbReference>
<dbReference type="InterPro" id="IPR016181">
    <property type="entry name" value="Acyl_CoA_acyltransferase"/>
</dbReference>
<dbReference type="PANTHER" id="PTHR13947:SF37">
    <property type="entry name" value="LD18367P"/>
    <property type="match status" value="1"/>
</dbReference>
<dbReference type="EMBL" id="WOAA01000003">
    <property type="protein sequence ID" value="MUG65600.1"/>
    <property type="molecule type" value="Genomic_DNA"/>
</dbReference>
<dbReference type="OrthoDB" id="5419426at2"/>
<sequence length="306" mass="35580">MNSVVHAIRKFNRFYTNILGLLDQHLLQSDYSLSEARVLFEIGHDENCTATMLIDKLRLDAGYLSRILKRFEKQELICRVRSEEDGRLYHLSLTDRGREILSRLNALSDEQIRRLINPLPENERSRIAHHMASIERVLSLNDTAAPEVRIRTDLRPGDVGSLIHLHGWIYAQECGYNHVFEGYVCQTFADFFNGYNPEKDRFWIAEDGEQIVGAIAIVGHSEHTGQLRWFILHPEYRGIGLGKTLLRQSVQYCKEKGYRRVFLETTEDQKTAIAMYEKEGFRQVAEHHNRAWGVDHVELTYELLLP</sequence>
<dbReference type="PROSITE" id="PS50995">
    <property type="entry name" value="HTH_MARR_2"/>
    <property type="match status" value="1"/>
</dbReference>
<dbReference type="SUPFAM" id="SSF55729">
    <property type="entry name" value="Acyl-CoA N-acyltransferases (Nat)"/>
    <property type="match status" value="1"/>
</dbReference>
<dbReference type="InterPro" id="IPR036390">
    <property type="entry name" value="WH_DNA-bd_sf"/>
</dbReference>
<evidence type="ECO:0000313" key="6">
    <source>
        <dbReference type="Proteomes" id="UP000215596"/>
    </source>
</evidence>
<dbReference type="GO" id="GO:0008080">
    <property type="term" value="F:N-acetyltransferase activity"/>
    <property type="evidence" value="ECO:0007669"/>
    <property type="project" value="InterPro"/>
</dbReference>
<gene>
    <name evidence="5" type="ORF">CHH67_05320</name>
    <name evidence="4" type="ORF">GNP94_06205</name>
</gene>
<dbReference type="Gene3D" id="3.40.630.30">
    <property type="match status" value="1"/>
</dbReference>
<evidence type="ECO:0000256" key="1">
    <source>
        <dbReference type="ARBA" id="ARBA00022679"/>
    </source>
</evidence>
<keyword evidence="7" id="KW-1185">Reference proteome</keyword>
<dbReference type="EMBL" id="NPBY01000015">
    <property type="protein sequence ID" value="PAD78874.1"/>
    <property type="molecule type" value="Genomic_DNA"/>
</dbReference>
<dbReference type="InterPro" id="IPR000182">
    <property type="entry name" value="GNAT_dom"/>
</dbReference>
<dbReference type="PROSITE" id="PS51186">
    <property type="entry name" value="GNAT"/>
    <property type="match status" value="1"/>
</dbReference>
<organism evidence="5 6">
    <name type="scientific">Paenibacillus campinasensis</name>
    <dbReference type="NCBI Taxonomy" id="66347"/>
    <lineage>
        <taxon>Bacteria</taxon>
        <taxon>Bacillati</taxon>
        <taxon>Bacillota</taxon>
        <taxon>Bacilli</taxon>
        <taxon>Bacillales</taxon>
        <taxon>Paenibacillaceae</taxon>
        <taxon>Paenibacillus</taxon>
    </lineage>
</organism>
<evidence type="ECO:0000313" key="7">
    <source>
        <dbReference type="Proteomes" id="UP000435177"/>
    </source>
</evidence>
<evidence type="ECO:0000259" key="2">
    <source>
        <dbReference type="PROSITE" id="PS50995"/>
    </source>
</evidence>
<proteinExistence type="predicted"/>
<comment type="caution">
    <text evidence="5">The sequence shown here is derived from an EMBL/GenBank/DDBJ whole genome shotgun (WGS) entry which is preliminary data.</text>
</comment>
<dbReference type="Gene3D" id="1.10.10.10">
    <property type="entry name" value="Winged helix-like DNA-binding domain superfamily/Winged helix DNA-binding domain"/>
    <property type="match status" value="1"/>
</dbReference>
<dbReference type="Pfam" id="PF12802">
    <property type="entry name" value="MarR_2"/>
    <property type="match status" value="1"/>
</dbReference>
<dbReference type="AlphaFoldDB" id="A0A268F0L8"/>
<keyword evidence="1" id="KW-0808">Transferase</keyword>